<proteinExistence type="predicted"/>
<reference evidence="5" key="1">
    <citation type="submission" date="2021-01" db="UniProtKB">
        <authorList>
            <consortium name="EnsemblPlants"/>
        </authorList>
    </citation>
    <scope>IDENTIFICATION</scope>
</reference>
<dbReference type="PANTHER" id="PTHR48027">
    <property type="entry name" value="HETEROGENEOUS NUCLEAR RIBONUCLEOPROTEIN 87F-RELATED"/>
    <property type="match status" value="1"/>
</dbReference>
<feature type="region of interest" description="Disordered" evidence="3">
    <location>
        <begin position="108"/>
        <end position="133"/>
    </location>
</feature>
<evidence type="ECO:0000313" key="6">
    <source>
        <dbReference type="Proteomes" id="UP000594263"/>
    </source>
</evidence>
<keyword evidence="1 2" id="KW-0694">RNA-binding</keyword>
<dbReference type="PROSITE" id="PS50102">
    <property type="entry name" value="RRM"/>
    <property type="match status" value="1"/>
</dbReference>
<dbReference type="EnsemblPlants" id="Kaladp0081s0055.1.v1.1">
    <property type="protein sequence ID" value="Kaladp0081s0055.1.v1.1"/>
    <property type="gene ID" value="Kaladp0081s0055.v1.1"/>
</dbReference>
<organism evidence="5 6">
    <name type="scientific">Kalanchoe fedtschenkoi</name>
    <name type="common">Lavender scallops</name>
    <name type="synonym">South American air plant</name>
    <dbReference type="NCBI Taxonomy" id="63787"/>
    <lineage>
        <taxon>Eukaryota</taxon>
        <taxon>Viridiplantae</taxon>
        <taxon>Streptophyta</taxon>
        <taxon>Embryophyta</taxon>
        <taxon>Tracheophyta</taxon>
        <taxon>Spermatophyta</taxon>
        <taxon>Magnoliopsida</taxon>
        <taxon>eudicotyledons</taxon>
        <taxon>Gunneridae</taxon>
        <taxon>Pentapetalae</taxon>
        <taxon>Saxifragales</taxon>
        <taxon>Crassulaceae</taxon>
        <taxon>Kalanchoe</taxon>
    </lineage>
</organism>
<dbReference type="SUPFAM" id="SSF54928">
    <property type="entry name" value="RNA-binding domain, RBD"/>
    <property type="match status" value="1"/>
</dbReference>
<dbReference type="Gramene" id="Kaladp0081s0055.1.v1.1">
    <property type="protein sequence ID" value="Kaladp0081s0055.1.v1.1"/>
    <property type="gene ID" value="Kaladp0081s0055.v1.1"/>
</dbReference>
<feature type="domain" description="RRM" evidence="4">
    <location>
        <begin position="39"/>
        <end position="116"/>
    </location>
</feature>
<protein>
    <recommendedName>
        <fullName evidence="4">RRM domain-containing protein</fullName>
    </recommendedName>
</protein>
<name>A0A7N0UQW7_KALFE</name>
<evidence type="ECO:0000256" key="1">
    <source>
        <dbReference type="ARBA" id="ARBA00022884"/>
    </source>
</evidence>
<evidence type="ECO:0000256" key="3">
    <source>
        <dbReference type="SAM" id="MobiDB-lite"/>
    </source>
</evidence>
<evidence type="ECO:0000259" key="4">
    <source>
        <dbReference type="PROSITE" id="PS50102"/>
    </source>
</evidence>
<sequence length="133" mass="14003">MAFSGRISGLLRRGLYNNSASSFVPVSPIVTRARNGPTYRLFVGGLGRGIDDQTLAEAFSLFGNLVEAKVIKDMDTGVSKGFGFVSFSDEDDANAAMGMDGQELAGRQLRVNSAESITGGGPGARKRAPRGRS</sequence>
<dbReference type="GO" id="GO:0003723">
    <property type="term" value="F:RNA binding"/>
    <property type="evidence" value="ECO:0007669"/>
    <property type="project" value="UniProtKB-UniRule"/>
</dbReference>
<dbReference type="InterPro" id="IPR035979">
    <property type="entry name" value="RBD_domain_sf"/>
</dbReference>
<dbReference type="SMART" id="SM00360">
    <property type="entry name" value="RRM"/>
    <property type="match status" value="1"/>
</dbReference>
<evidence type="ECO:0000256" key="2">
    <source>
        <dbReference type="PROSITE-ProRule" id="PRU00176"/>
    </source>
</evidence>
<dbReference type="AlphaFoldDB" id="A0A7N0UQW7"/>
<keyword evidence="6" id="KW-1185">Reference proteome</keyword>
<feature type="compositionally biased region" description="Basic residues" evidence="3">
    <location>
        <begin position="124"/>
        <end position="133"/>
    </location>
</feature>
<accession>A0A7N0UQW7</accession>
<dbReference type="InterPro" id="IPR000504">
    <property type="entry name" value="RRM_dom"/>
</dbReference>
<dbReference type="InterPro" id="IPR012677">
    <property type="entry name" value="Nucleotide-bd_a/b_plait_sf"/>
</dbReference>
<dbReference type="Proteomes" id="UP000594263">
    <property type="component" value="Unplaced"/>
</dbReference>
<dbReference type="Pfam" id="PF00076">
    <property type="entry name" value="RRM_1"/>
    <property type="match status" value="1"/>
</dbReference>
<dbReference type="Gene3D" id="3.30.70.330">
    <property type="match status" value="1"/>
</dbReference>
<evidence type="ECO:0000313" key="5">
    <source>
        <dbReference type="EnsemblPlants" id="Kaladp0081s0055.1.v1.1"/>
    </source>
</evidence>
<dbReference type="InterPro" id="IPR052462">
    <property type="entry name" value="SLIRP/GR-RBP-like"/>
</dbReference>